<comment type="subunit">
    <text evidence="6">Consists of a catalytic RNA component (M1 or rnpB) and a protein subunit.</text>
</comment>
<evidence type="ECO:0000256" key="5">
    <source>
        <dbReference type="ARBA" id="ARBA00022884"/>
    </source>
</evidence>
<dbReference type="SUPFAM" id="SSF54211">
    <property type="entry name" value="Ribosomal protein S5 domain 2-like"/>
    <property type="match status" value="1"/>
</dbReference>
<dbReference type="HAMAP" id="MF_00227">
    <property type="entry name" value="RNase_P"/>
    <property type="match status" value="1"/>
</dbReference>
<keyword evidence="3 6" id="KW-0255">Endonuclease</keyword>
<comment type="caution">
    <text evidence="8">The sequence shown here is derived from an EMBL/GenBank/DDBJ whole genome shotgun (WGS) entry which is preliminary data.</text>
</comment>
<sequence>MNYKLTKNERLHSEKLIKELFNKGSSFFLHPFKVLVLDLPVEDNGTVQVLFSVSKKKIKKAVNRNFIKRRMKEAYRLNKNQLQNISANNKLIGLIYVSAEVDTFQNIQKRVLKVIDRINSITDKQNPLP</sequence>
<evidence type="ECO:0000313" key="9">
    <source>
        <dbReference type="Proteomes" id="UP000238157"/>
    </source>
</evidence>
<evidence type="ECO:0000256" key="7">
    <source>
        <dbReference type="NCBIfam" id="TIGR00188"/>
    </source>
</evidence>
<evidence type="ECO:0000256" key="1">
    <source>
        <dbReference type="ARBA" id="ARBA00022694"/>
    </source>
</evidence>
<reference evidence="8 9" key="1">
    <citation type="submission" date="2018-03" db="EMBL/GenBank/DDBJ databases">
        <title>Genomic Encyclopedia of Archaeal and Bacterial Type Strains, Phase II (KMG-II): from individual species to whole genera.</title>
        <authorList>
            <person name="Goeker M."/>
        </authorList>
    </citation>
    <scope>NUCLEOTIDE SEQUENCE [LARGE SCALE GENOMIC DNA]</scope>
    <source>
        <strain evidence="8 9">DSM 27929</strain>
    </source>
</reference>
<dbReference type="Proteomes" id="UP000238157">
    <property type="component" value="Unassembled WGS sequence"/>
</dbReference>
<evidence type="ECO:0000256" key="3">
    <source>
        <dbReference type="ARBA" id="ARBA00022759"/>
    </source>
</evidence>
<comment type="similarity">
    <text evidence="6">Belongs to the RnpA family.</text>
</comment>
<dbReference type="InterPro" id="IPR000100">
    <property type="entry name" value="RNase_P"/>
</dbReference>
<evidence type="ECO:0000313" key="8">
    <source>
        <dbReference type="EMBL" id="PRY84376.1"/>
    </source>
</evidence>
<evidence type="ECO:0000256" key="2">
    <source>
        <dbReference type="ARBA" id="ARBA00022722"/>
    </source>
</evidence>
<dbReference type="NCBIfam" id="TIGR00188">
    <property type="entry name" value="rnpA"/>
    <property type="match status" value="1"/>
</dbReference>
<dbReference type="GO" id="GO:0000049">
    <property type="term" value="F:tRNA binding"/>
    <property type="evidence" value="ECO:0007669"/>
    <property type="project" value="UniProtKB-UniRule"/>
</dbReference>
<proteinExistence type="inferred from homology"/>
<dbReference type="Gene3D" id="3.30.230.10">
    <property type="match status" value="1"/>
</dbReference>
<evidence type="ECO:0000256" key="4">
    <source>
        <dbReference type="ARBA" id="ARBA00022801"/>
    </source>
</evidence>
<dbReference type="EC" id="3.1.26.5" evidence="6 7"/>
<dbReference type="GO" id="GO:0001682">
    <property type="term" value="P:tRNA 5'-leader removal"/>
    <property type="evidence" value="ECO:0007669"/>
    <property type="project" value="UniProtKB-UniRule"/>
</dbReference>
<dbReference type="GO" id="GO:0042781">
    <property type="term" value="F:3'-tRNA processing endoribonuclease activity"/>
    <property type="evidence" value="ECO:0007669"/>
    <property type="project" value="TreeGrafter"/>
</dbReference>
<dbReference type="InterPro" id="IPR014721">
    <property type="entry name" value="Ribsml_uS5_D2-typ_fold_subgr"/>
</dbReference>
<dbReference type="RefSeq" id="WP_106135560.1">
    <property type="nucleotide sequence ID" value="NZ_PVTR01000021.1"/>
</dbReference>
<keyword evidence="9" id="KW-1185">Reference proteome</keyword>
<dbReference type="InterPro" id="IPR020568">
    <property type="entry name" value="Ribosomal_Su5_D2-typ_SF"/>
</dbReference>
<gene>
    <name evidence="6" type="primary">rnpA</name>
    <name evidence="8" type="ORF">CLW00_1215</name>
</gene>
<keyword evidence="1 6" id="KW-0819">tRNA processing</keyword>
<dbReference type="PANTHER" id="PTHR33992">
    <property type="entry name" value="RIBONUCLEASE P PROTEIN COMPONENT"/>
    <property type="match status" value="1"/>
</dbReference>
<dbReference type="Pfam" id="PF00825">
    <property type="entry name" value="Ribonuclease_P"/>
    <property type="match status" value="1"/>
</dbReference>
<dbReference type="OrthoDB" id="1524972at2"/>
<organism evidence="8 9">
    <name type="scientific">Mongoliibacter ruber</name>
    <dbReference type="NCBI Taxonomy" id="1750599"/>
    <lineage>
        <taxon>Bacteria</taxon>
        <taxon>Pseudomonadati</taxon>
        <taxon>Bacteroidota</taxon>
        <taxon>Cytophagia</taxon>
        <taxon>Cytophagales</taxon>
        <taxon>Cyclobacteriaceae</taxon>
        <taxon>Mongoliibacter</taxon>
    </lineage>
</organism>
<comment type="function">
    <text evidence="6">RNaseP catalyzes the removal of the 5'-leader sequence from pre-tRNA to produce the mature 5'-terminus. It can also cleave other RNA substrates such as 4.5S RNA. The protein component plays an auxiliary but essential role in vivo by binding to the 5'-leader sequence and broadening the substrate specificity of the ribozyme.</text>
</comment>
<dbReference type="PANTHER" id="PTHR33992:SF1">
    <property type="entry name" value="RIBONUCLEASE P PROTEIN COMPONENT"/>
    <property type="match status" value="1"/>
</dbReference>
<keyword evidence="5 6" id="KW-0694">RNA-binding</keyword>
<dbReference type="EMBL" id="PVTR01000021">
    <property type="protein sequence ID" value="PRY84376.1"/>
    <property type="molecule type" value="Genomic_DNA"/>
</dbReference>
<comment type="catalytic activity">
    <reaction evidence="6">
        <text>Endonucleolytic cleavage of RNA, removing 5'-extranucleotides from tRNA precursor.</text>
        <dbReference type="EC" id="3.1.26.5"/>
    </reaction>
</comment>
<dbReference type="GO" id="GO:0004526">
    <property type="term" value="F:ribonuclease P activity"/>
    <property type="evidence" value="ECO:0007669"/>
    <property type="project" value="UniProtKB-UniRule"/>
</dbReference>
<dbReference type="GO" id="GO:0030677">
    <property type="term" value="C:ribonuclease P complex"/>
    <property type="evidence" value="ECO:0007669"/>
    <property type="project" value="TreeGrafter"/>
</dbReference>
<accession>A0A2T0WCJ4</accession>
<evidence type="ECO:0000256" key="6">
    <source>
        <dbReference type="HAMAP-Rule" id="MF_00227"/>
    </source>
</evidence>
<dbReference type="AlphaFoldDB" id="A0A2T0WCJ4"/>
<protein>
    <recommendedName>
        <fullName evidence="6 7">Ribonuclease P protein component</fullName>
        <shortName evidence="6">RNase P protein</shortName>
        <shortName evidence="6">RNaseP protein</shortName>
        <ecNumber evidence="6 7">3.1.26.5</ecNumber>
    </recommendedName>
    <alternativeName>
        <fullName evidence="6">Protein C5</fullName>
    </alternativeName>
</protein>
<keyword evidence="4 6" id="KW-0378">Hydrolase</keyword>
<name>A0A2T0WCJ4_9BACT</name>
<keyword evidence="2 6" id="KW-0540">Nuclease</keyword>